<feature type="region of interest" description="Disordered" evidence="1">
    <location>
        <begin position="236"/>
        <end position="255"/>
    </location>
</feature>
<organism evidence="4 5">
    <name type="scientific">Skeletonema marinoi</name>
    <dbReference type="NCBI Taxonomy" id="267567"/>
    <lineage>
        <taxon>Eukaryota</taxon>
        <taxon>Sar</taxon>
        <taxon>Stramenopiles</taxon>
        <taxon>Ochrophyta</taxon>
        <taxon>Bacillariophyta</taxon>
        <taxon>Coscinodiscophyceae</taxon>
        <taxon>Thalassiosirophycidae</taxon>
        <taxon>Thalassiosirales</taxon>
        <taxon>Skeletonemataceae</taxon>
        <taxon>Skeletonema</taxon>
        <taxon>Skeletonema marinoi-dohrnii complex</taxon>
    </lineage>
</organism>
<feature type="signal peptide" evidence="3">
    <location>
        <begin position="1"/>
        <end position="21"/>
    </location>
</feature>
<feature type="chain" id="PRO_5042225760" description="Transmembrane protein" evidence="3">
    <location>
        <begin position="22"/>
        <end position="307"/>
    </location>
</feature>
<dbReference type="EMBL" id="JATAAI010000001">
    <property type="protein sequence ID" value="KAK1748275.1"/>
    <property type="molecule type" value="Genomic_DNA"/>
</dbReference>
<reference evidence="4" key="1">
    <citation type="submission" date="2023-06" db="EMBL/GenBank/DDBJ databases">
        <title>Survivors Of The Sea: Transcriptome response of Skeletonema marinoi to long-term dormancy.</title>
        <authorList>
            <person name="Pinder M.I.M."/>
            <person name="Kourtchenko O."/>
            <person name="Robertson E.K."/>
            <person name="Larsson T."/>
            <person name="Maumus F."/>
            <person name="Osuna-Cruz C.M."/>
            <person name="Vancaester E."/>
            <person name="Stenow R."/>
            <person name="Vandepoele K."/>
            <person name="Ploug H."/>
            <person name="Bruchert V."/>
            <person name="Godhe A."/>
            <person name="Topel M."/>
        </authorList>
    </citation>
    <scope>NUCLEOTIDE SEQUENCE</scope>
    <source>
        <strain evidence="4">R05AC</strain>
    </source>
</reference>
<feature type="region of interest" description="Disordered" evidence="1">
    <location>
        <begin position="57"/>
        <end position="119"/>
    </location>
</feature>
<dbReference type="AlphaFoldDB" id="A0AAD9DJR2"/>
<keyword evidence="5" id="KW-1185">Reference proteome</keyword>
<feature type="compositionally biased region" description="Basic residues" evidence="1">
    <location>
        <begin position="187"/>
        <end position="198"/>
    </location>
</feature>
<dbReference type="PROSITE" id="PS51257">
    <property type="entry name" value="PROKAR_LIPOPROTEIN"/>
    <property type="match status" value="1"/>
</dbReference>
<keyword evidence="3" id="KW-0732">Signal</keyword>
<sequence>MKTQILKASFPLAALSLACSSAEVGASAGGIRGSLLRTGPMNELTSELIHTKNIHRRLDEGKDEGEQKDNAEEEAAEEEEEVAEEEEAAEEDYDYEVAEEEDESWETEDMQYADEEGEATTTYQSKVEEYEAQAVQLFETAPAEWNPGQWDLLFALFGAVLVSCCVLSAFFAYCCIFREDDDVPTTKKGRSLRKRRHHRDDDTVDSENMKNTSLLPKASGSRTFSPRSWVSGSTYFSSNDESDAEDRNAKKYAAPSAAISPTGTVTSGGFARIDETAILHQHTGVTQKSEVPHPNSGITMKSEVVEM</sequence>
<feature type="compositionally biased region" description="Acidic residues" evidence="1">
    <location>
        <begin position="71"/>
        <end position="118"/>
    </location>
</feature>
<feature type="compositionally biased region" description="Polar residues" evidence="1">
    <location>
        <begin position="209"/>
        <end position="225"/>
    </location>
</feature>
<comment type="caution">
    <text evidence="4">The sequence shown here is derived from an EMBL/GenBank/DDBJ whole genome shotgun (WGS) entry which is preliminary data.</text>
</comment>
<evidence type="ECO:0000313" key="5">
    <source>
        <dbReference type="Proteomes" id="UP001224775"/>
    </source>
</evidence>
<dbReference type="Proteomes" id="UP001224775">
    <property type="component" value="Unassembled WGS sequence"/>
</dbReference>
<feature type="compositionally biased region" description="Basic and acidic residues" evidence="1">
    <location>
        <begin position="57"/>
        <end position="70"/>
    </location>
</feature>
<keyword evidence="2" id="KW-0812">Transmembrane</keyword>
<keyword evidence="2" id="KW-0472">Membrane</keyword>
<evidence type="ECO:0000313" key="4">
    <source>
        <dbReference type="EMBL" id="KAK1748275.1"/>
    </source>
</evidence>
<gene>
    <name evidence="4" type="ORF">QTG54_000214</name>
</gene>
<feature type="region of interest" description="Disordered" evidence="1">
    <location>
        <begin position="186"/>
        <end position="225"/>
    </location>
</feature>
<keyword evidence="2" id="KW-1133">Transmembrane helix</keyword>
<evidence type="ECO:0008006" key="6">
    <source>
        <dbReference type="Google" id="ProtNLM"/>
    </source>
</evidence>
<protein>
    <recommendedName>
        <fullName evidence="6">Transmembrane protein</fullName>
    </recommendedName>
</protein>
<accession>A0AAD9DJR2</accession>
<name>A0AAD9DJR2_9STRA</name>
<evidence type="ECO:0000256" key="3">
    <source>
        <dbReference type="SAM" id="SignalP"/>
    </source>
</evidence>
<evidence type="ECO:0000256" key="2">
    <source>
        <dbReference type="SAM" id="Phobius"/>
    </source>
</evidence>
<feature type="transmembrane region" description="Helical" evidence="2">
    <location>
        <begin position="152"/>
        <end position="177"/>
    </location>
</feature>
<proteinExistence type="predicted"/>
<evidence type="ECO:0000256" key="1">
    <source>
        <dbReference type="SAM" id="MobiDB-lite"/>
    </source>
</evidence>